<evidence type="ECO:0000256" key="7">
    <source>
        <dbReference type="ARBA" id="ARBA00022801"/>
    </source>
</evidence>
<dbReference type="PROSITE" id="PS00211">
    <property type="entry name" value="ABC_TRANSPORTER_1"/>
    <property type="match status" value="1"/>
</dbReference>
<evidence type="ECO:0000256" key="9">
    <source>
        <dbReference type="ARBA" id="ARBA00022989"/>
    </source>
</evidence>
<dbReference type="SUPFAM" id="SSF52540">
    <property type="entry name" value="P-loop containing nucleoside triphosphate hydrolases"/>
    <property type="match status" value="1"/>
</dbReference>
<evidence type="ECO:0000256" key="8">
    <source>
        <dbReference type="ARBA" id="ARBA00022840"/>
    </source>
</evidence>
<keyword evidence="7" id="KW-0378">Hydrolase</keyword>
<keyword evidence="4" id="KW-1003">Cell membrane</keyword>
<evidence type="ECO:0000256" key="5">
    <source>
        <dbReference type="ARBA" id="ARBA00022692"/>
    </source>
</evidence>
<dbReference type="PANTHER" id="PTHR43394:SF1">
    <property type="entry name" value="ATP-BINDING CASSETTE SUB-FAMILY B MEMBER 10, MITOCHONDRIAL"/>
    <property type="match status" value="1"/>
</dbReference>
<dbReference type="Gene3D" id="3.40.50.300">
    <property type="entry name" value="P-loop containing nucleotide triphosphate hydrolases"/>
    <property type="match status" value="1"/>
</dbReference>
<organism evidence="15 16">
    <name type="scientific">Maritalea mobilis</name>
    <dbReference type="NCBI Taxonomy" id="483324"/>
    <lineage>
        <taxon>Bacteria</taxon>
        <taxon>Pseudomonadati</taxon>
        <taxon>Pseudomonadota</taxon>
        <taxon>Alphaproteobacteria</taxon>
        <taxon>Hyphomicrobiales</taxon>
        <taxon>Devosiaceae</taxon>
        <taxon>Maritalea</taxon>
    </lineage>
</organism>
<keyword evidence="8 15" id="KW-0067">ATP-binding</keyword>
<evidence type="ECO:0000259" key="13">
    <source>
        <dbReference type="PROSITE" id="PS50929"/>
    </source>
</evidence>
<evidence type="ECO:0000259" key="12">
    <source>
        <dbReference type="PROSITE" id="PS50893"/>
    </source>
</evidence>
<dbReference type="NCBIfam" id="TIGR03375">
    <property type="entry name" value="type_I_sec_LssB"/>
    <property type="match status" value="1"/>
</dbReference>
<evidence type="ECO:0000256" key="10">
    <source>
        <dbReference type="ARBA" id="ARBA00023136"/>
    </source>
</evidence>
<name>A0A4R6VN02_9HYPH</name>
<dbReference type="CDD" id="cd18587">
    <property type="entry name" value="ABC_6TM_LapB_like"/>
    <property type="match status" value="1"/>
</dbReference>
<evidence type="ECO:0000256" key="4">
    <source>
        <dbReference type="ARBA" id="ARBA00022475"/>
    </source>
</evidence>
<proteinExistence type="inferred from homology"/>
<evidence type="ECO:0000313" key="16">
    <source>
        <dbReference type="Proteomes" id="UP000295391"/>
    </source>
</evidence>
<dbReference type="InterPro" id="IPR039421">
    <property type="entry name" value="Type_1_exporter"/>
</dbReference>
<dbReference type="GO" id="GO:0005524">
    <property type="term" value="F:ATP binding"/>
    <property type="evidence" value="ECO:0007669"/>
    <property type="project" value="UniProtKB-KW"/>
</dbReference>
<keyword evidence="9 11" id="KW-1133">Transmembrane helix</keyword>
<dbReference type="Gene3D" id="3.90.70.10">
    <property type="entry name" value="Cysteine proteinases"/>
    <property type="match status" value="1"/>
</dbReference>
<dbReference type="InterPro" id="IPR003593">
    <property type="entry name" value="AAA+_ATPase"/>
</dbReference>
<feature type="transmembrane region" description="Helical" evidence="11">
    <location>
        <begin position="383"/>
        <end position="404"/>
    </location>
</feature>
<dbReference type="Pfam" id="PF03412">
    <property type="entry name" value="Peptidase_C39"/>
    <property type="match status" value="1"/>
</dbReference>
<feature type="transmembrane region" description="Helical" evidence="11">
    <location>
        <begin position="270"/>
        <end position="292"/>
    </location>
</feature>
<dbReference type="InterPro" id="IPR003439">
    <property type="entry name" value="ABC_transporter-like_ATP-bd"/>
</dbReference>
<feature type="domain" description="Peptidase C39" evidence="14">
    <location>
        <begin position="23"/>
        <end position="135"/>
    </location>
</feature>
<dbReference type="Pfam" id="PF00005">
    <property type="entry name" value="ABC_tran"/>
    <property type="match status" value="1"/>
</dbReference>
<protein>
    <submittedName>
        <fullName evidence="15">ATP-binding cassette subfamily C protein LapB</fullName>
    </submittedName>
</protein>
<dbReference type="AlphaFoldDB" id="A0A4R6VN02"/>
<feature type="domain" description="ABC transporter" evidence="12">
    <location>
        <begin position="476"/>
        <end position="710"/>
    </location>
</feature>
<dbReference type="PROSITE" id="PS50893">
    <property type="entry name" value="ABC_TRANSPORTER_2"/>
    <property type="match status" value="1"/>
</dbReference>
<dbReference type="Pfam" id="PF00664">
    <property type="entry name" value="ABC_membrane"/>
    <property type="match status" value="1"/>
</dbReference>
<feature type="transmembrane region" description="Helical" evidence="11">
    <location>
        <begin position="298"/>
        <end position="319"/>
    </location>
</feature>
<dbReference type="PANTHER" id="PTHR43394">
    <property type="entry name" value="ATP-DEPENDENT PERMEASE MDL1, MITOCHONDRIAL"/>
    <property type="match status" value="1"/>
</dbReference>
<dbReference type="Proteomes" id="UP000295391">
    <property type="component" value="Unassembled WGS sequence"/>
</dbReference>
<dbReference type="InterPro" id="IPR017871">
    <property type="entry name" value="ABC_transporter-like_CS"/>
</dbReference>
<dbReference type="CDD" id="cd03245">
    <property type="entry name" value="ABCC_bacteriocin_exporters"/>
    <property type="match status" value="1"/>
</dbReference>
<keyword evidence="5 11" id="KW-0812">Transmembrane</keyword>
<dbReference type="PROSITE" id="PS50990">
    <property type="entry name" value="PEPTIDASE_C39"/>
    <property type="match status" value="1"/>
</dbReference>
<sequence length="710" mass="78355">MGDVSADSIQEVRVERHARDVEQIALFISRHFDRASTPEQLVAGLPLDNNVLDFASLPRALQRLDLLCTPISSPVGKIADYDMPAILKRADDTIFLLIERREDGNYLTYDPHIDGKQTLTPEELGTDTKVGLSVRPTNVSDKQKQQKHWLTHALANQKRAIFHIILGTIFINIFAIAMSLFTLNVYDRVLPNKALSTLWVLAIGLGIVFIFDLLLKIARGALIDEASRTIDFRLSSVLFDRVMNSQISDRPSSTGAFAAKISQYEVLREFFASSTIVMFIDVLFLGFFAFIVSLLVGWVVIFPLIASALAILVTIIIGLRAGKYVRAAMAEISSKNAVLFETLGAVQTVKAARAEGHFLRKWENTVLISSQTQNKVRALQSTAIYFTALMGQVALVSIIIAGTYRFAAAEVSMGAIIASMMLSNRIIAPVSQISTAILKTRGAFEAFKSLGELMSLKDERHQDHRFIQRTVGQGRIEFDKVRFAYPQSNRFVLDQVSFKIAEGEKVGVIGRIGAGKSTLGRLLLKFYEPTEGSILVDGISISQYHPAHLRKNIGLVLQDPELFDGTVRENIMLGAPEATDEELLEAARKSGVERFVALHPLGFDMPVGERGSLISGGQRQAIALARTLLANPKVLFLDEPSSSMDMVTERELVQHLRESLKPDHTVIIATHRQSLLSLVDRLLVIDNGRLVADGPRDKVLAQLKSNGAST</sequence>
<comment type="similarity">
    <text evidence="2">Belongs to the ABC transporter superfamily.</text>
</comment>
<keyword evidence="3" id="KW-0813">Transport</keyword>
<comment type="caution">
    <text evidence="15">The sequence shown here is derived from an EMBL/GenBank/DDBJ whole genome shotgun (WGS) entry which is preliminary data.</text>
</comment>
<dbReference type="GO" id="GO:0005886">
    <property type="term" value="C:plasma membrane"/>
    <property type="evidence" value="ECO:0007669"/>
    <property type="project" value="UniProtKB-SubCell"/>
</dbReference>
<evidence type="ECO:0000256" key="2">
    <source>
        <dbReference type="ARBA" id="ARBA00005417"/>
    </source>
</evidence>
<evidence type="ECO:0000313" key="15">
    <source>
        <dbReference type="EMBL" id="TDQ63553.1"/>
    </source>
</evidence>
<gene>
    <name evidence="15" type="ORF">ATL17_1558</name>
</gene>
<dbReference type="Gene3D" id="1.20.1560.10">
    <property type="entry name" value="ABC transporter type 1, transmembrane domain"/>
    <property type="match status" value="1"/>
</dbReference>
<evidence type="ECO:0000256" key="3">
    <source>
        <dbReference type="ARBA" id="ARBA00022448"/>
    </source>
</evidence>
<dbReference type="InterPro" id="IPR017750">
    <property type="entry name" value="ATPase_T1SS"/>
</dbReference>
<dbReference type="PROSITE" id="PS50929">
    <property type="entry name" value="ABC_TM1F"/>
    <property type="match status" value="1"/>
</dbReference>
<evidence type="ECO:0000256" key="1">
    <source>
        <dbReference type="ARBA" id="ARBA00004651"/>
    </source>
</evidence>
<comment type="subcellular location">
    <subcellularLocation>
        <location evidence="1">Cell membrane</location>
        <topology evidence="1">Multi-pass membrane protein</topology>
    </subcellularLocation>
</comment>
<keyword evidence="10 11" id="KW-0472">Membrane</keyword>
<dbReference type="InterPro" id="IPR027417">
    <property type="entry name" value="P-loop_NTPase"/>
</dbReference>
<feature type="domain" description="ABC transmembrane type-1" evidence="13">
    <location>
        <begin position="164"/>
        <end position="437"/>
    </location>
</feature>
<evidence type="ECO:0000256" key="11">
    <source>
        <dbReference type="SAM" id="Phobius"/>
    </source>
</evidence>
<evidence type="ECO:0000259" key="14">
    <source>
        <dbReference type="PROSITE" id="PS50990"/>
    </source>
</evidence>
<dbReference type="InterPro" id="IPR005074">
    <property type="entry name" value="Peptidase_C39"/>
</dbReference>
<dbReference type="SUPFAM" id="SSF90123">
    <property type="entry name" value="ABC transporter transmembrane region"/>
    <property type="match status" value="1"/>
</dbReference>
<feature type="transmembrane region" description="Helical" evidence="11">
    <location>
        <begin position="160"/>
        <end position="186"/>
    </location>
</feature>
<evidence type="ECO:0000256" key="6">
    <source>
        <dbReference type="ARBA" id="ARBA00022741"/>
    </source>
</evidence>
<dbReference type="FunFam" id="3.40.50.300:FF:000299">
    <property type="entry name" value="ABC transporter ATP-binding protein/permease"/>
    <property type="match status" value="1"/>
</dbReference>
<reference evidence="15 16" key="1">
    <citation type="submission" date="2019-03" db="EMBL/GenBank/DDBJ databases">
        <title>Genomic Encyclopedia of Type Strains, Phase III (KMG-III): the genomes of soil and plant-associated and newly described type strains.</title>
        <authorList>
            <person name="Whitman W."/>
        </authorList>
    </citation>
    <scope>NUCLEOTIDE SEQUENCE [LARGE SCALE GENOMIC DNA]</scope>
    <source>
        <strain evidence="15 16">CGMCC 1.7002</strain>
    </source>
</reference>
<dbReference type="GO" id="GO:0016887">
    <property type="term" value="F:ATP hydrolysis activity"/>
    <property type="evidence" value="ECO:0007669"/>
    <property type="project" value="InterPro"/>
</dbReference>
<keyword evidence="16" id="KW-1185">Reference proteome</keyword>
<dbReference type="GO" id="GO:0015421">
    <property type="term" value="F:ABC-type oligopeptide transporter activity"/>
    <property type="evidence" value="ECO:0007669"/>
    <property type="project" value="TreeGrafter"/>
</dbReference>
<dbReference type="InterPro" id="IPR036640">
    <property type="entry name" value="ABC1_TM_sf"/>
</dbReference>
<dbReference type="InterPro" id="IPR011527">
    <property type="entry name" value="ABC1_TM_dom"/>
</dbReference>
<keyword evidence="6" id="KW-0547">Nucleotide-binding</keyword>
<dbReference type="SMART" id="SM00382">
    <property type="entry name" value="AAA"/>
    <property type="match status" value="1"/>
</dbReference>
<dbReference type="EMBL" id="SNYR01000002">
    <property type="protein sequence ID" value="TDQ63553.1"/>
    <property type="molecule type" value="Genomic_DNA"/>
</dbReference>
<dbReference type="RefSeq" id="WP_166638942.1">
    <property type="nucleotide sequence ID" value="NZ_SNYR01000002.1"/>
</dbReference>
<feature type="transmembrane region" description="Helical" evidence="11">
    <location>
        <begin position="198"/>
        <end position="218"/>
    </location>
</feature>
<accession>A0A4R6VN02</accession>
<dbReference type="GO" id="GO:0008233">
    <property type="term" value="F:peptidase activity"/>
    <property type="evidence" value="ECO:0007669"/>
    <property type="project" value="InterPro"/>
</dbReference>
<dbReference type="GO" id="GO:0006508">
    <property type="term" value="P:proteolysis"/>
    <property type="evidence" value="ECO:0007669"/>
    <property type="project" value="InterPro"/>
</dbReference>